<dbReference type="GO" id="GO:0031293">
    <property type="term" value="P:membrane protein intracellular domain proteolysis"/>
    <property type="evidence" value="ECO:0007669"/>
    <property type="project" value="TreeGrafter"/>
</dbReference>
<name>A0A0B8P5M5_9VIBR</name>
<proteinExistence type="predicted"/>
<evidence type="ECO:0000313" key="1">
    <source>
        <dbReference type="EMBL" id="GAM62165.1"/>
    </source>
</evidence>
<dbReference type="GO" id="GO:0005737">
    <property type="term" value="C:cytoplasm"/>
    <property type="evidence" value="ECO:0007669"/>
    <property type="project" value="TreeGrafter"/>
</dbReference>
<sequence>MVALGILFATLHWTALTNNLSDQVLGVENLFLMALVYPVIKLAHELGHGWAVKRWGGEVHEMGIMLLIFIPVPYVDASAATSFSNKYQRMIVGAIGVLAELFMALLP</sequence>
<reference evidence="1 2" key="1">
    <citation type="submission" date="2015-01" db="EMBL/GenBank/DDBJ databases">
        <title>Vibrio sp. C5 JCM 19232 whole genome shotgun sequence.</title>
        <authorList>
            <person name="Sawabe T."/>
            <person name="Meirelles P."/>
            <person name="Feng G."/>
            <person name="Sayaka M."/>
            <person name="Hattori M."/>
            <person name="Ohkuma M."/>
        </authorList>
    </citation>
    <scope>NUCLEOTIDE SEQUENCE [LARGE SCALE GENOMIC DNA]</scope>
    <source>
        <strain evidence="1 2">JCM19232</strain>
    </source>
</reference>
<dbReference type="PANTHER" id="PTHR13325">
    <property type="entry name" value="PROTEASE M50 MEMBRANE-BOUND TRANSCRIPTION FACTOR SITE 2 PROTEASE"/>
    <property type="match status" value="1"/>
</dbReference>
<dbReference type="GO" id="GO:0004222">
    <property type="term" value="F:metalloendopeptidase activity"/>
    <property type="evidence" value="ECO:0007669"/>
    <property type="project" value="InterPro"/>
</dbReference>
<dbReference type="InterPro" id="IPR001193">
    <property type="entry name" value="MBTPS2"/>
</dbReference>
<organism evidence="1 2">
    <name type="scientific">Vibrio ishigakensis</name>
    <dbReference type="NCBI Taxonomy" id="1481914"/>
    <lineage>
        <taxon>Bacteria</taxon>
        <taxon>Pseudomonadati</taxon>
        <taxon>Pseudomonadota</taxon>
        <taxon>Gammaproteobacteria</taxon>
        <taxon>Vibrionales</taxon>
        <taxon>Vibrionaceae</taxon>
        <taxon>Vibrio</taxon>
    </lineage>
</organism>
<dbReference type="AlphaFoldDB" id="A0A0B8P5M5"/>
<dbReference type="PANTHER" id="PTHR13325:SF3">
    <property type="entry name" value="MEMBRANE-BOUND TRANSCRIPTION FACTOR SITE-2 PROTEASE"/>
    <property type="match status" value="1"/>
</dbReference>
<comment type="caution">
    <text evidence="1">The sequence shown here is derived from an EMBL/GenBank/DDBJ whole genome shotgun (WGS) entry which is preliminary data.</text>
</comment>
<accession>A0A0B8P5M5</accession>
<protein>
    <submittedName>
        <fullName evidence="1">Peptidase</fullName>
    </submittedName>
</protein>
<gene>
    <name evidence="1" type="ORF">JCM19232_5129</name>
</gene>
<evidence type="ECO:0000313" key="2">
    <source>
        <dbReference type="Proteomes" id="UP000031670"/>
    </source>
</evidence>
<reference evidence="1 2" key="2">
    <citation type="submission" date="2015-01" db="EMBL/GenBank/DDBJ databases">
        <authorList>
            <consortium name="NBRP consortium"/>
            <person name="Sawabe T."/>
            <person name="Meirelles P."/>
            <person name="Feng G."/>
            <person name="Sayaka M."/>
            <person name="Hattori M."/>
            <person name="Ohkuma M."/>
        </authorList>
    </citation>
    <scope>NUCLEOTIDE SEQUENCE [LARGE SCALE GENOMIC DNA]</scope>
    <source>
        <strain evidence="1 2">JCM19232</strain>
    </source>
</reference>
<dbReference type="EMBL" id="BBSA01000005">
    <property type="protein sequence ID" value="GAM62165.1"/>
    <property type="molecule type" value="Genomic_DNA"/>
</dbReference>
<dbReference type="GO" id="GO:0016020">
    <property type="term" value="C:membrane"/>
    <property type="evidence" value="ECO:0007669"/>
    <property type="project" value="InterPro"/>
</dbReference>
<dbReference type="Proteomes" id="UP000031670">
    <property type="component" value="Unassembled WGS sequence"/>
</dbReference>